<dbReference type="NCBIfam" id="TIGR04398">
    <property type="entry name" value="SLAP_DUP"/>
    <property type="match status" value="2"/>
</dbReference>
<reference evidence="1" key="1">
    <citation type="journal article" date="2021" name="mSystems">
        <title>Bacteria and Archaea Synergistically Convert Glycine Betaine to Biogenic Methane in the Formosa Cold Seep of the South China Sea.</title>
        <authorList>
            <person name="Li L."/>
            <person name="Zhang W."/>
            <person name="Zhang S."/>
            <person name="Song L."/>
            <person name="Sun Q."/>
            <person name="Zhang H."/>
            <person name="Xiang H."/>
            <person name="Dong X."/>
        </authorList>
    </citation>
    <scope>NUCLEOTIDE SEQUENCE</scope>
    <source>
        <strain evidence="1">ZWT</strain>
    </source>
</reference>
<sequence length="278" mass="31289">MSELKNKTNNEDVKKEVDINLSLSEVDENTMSEFRKGMLSDELAELPPLKEGEVSINGIYAYNMGDKLEVSVYIRNGLSKQVSLDIVPLVIVDENDKVLARQIFNMSDVGIIPPLGGRPSKIYFNKENIFVDMISEQDWKIQFEKSIKAVKTVKVEYEAFPEQLSAEVRNEFEEFLRKMPLINVGEVKILTHGMKKENDGSISIVLVICNGLDKTIKLNTLPITVIDAEDKLVAGGVFNIENISVNPSKARVYNFNLTPDKVLDKDADISKCKVVFKK</sequence>
<evidence type="ECO:0000313" key="1">
    <source>
        <dbReference type="EMBL" id="MCM1990267.1"/>
    </source>
</evidence>
<evidence type="ECO:0000313" key="2">
    <source>
        <dbReference type="Proteomes" id="UP001056429"/>
    </source>
</evidence>
<organism evidence="1 2">
    <name type="scientific">Oceanirhabdus seepicola</name>
    <dbReference type="NCBI Taxonomy" id="2828781"/>
    <lineage>
        <taxon>Bacteria</taxon>
        <taxon>Bacillati</taxon>
        <taxon>Bacillota</taxon>
        <taxon>Clostridia</taxon>
        <taxon>Eubacteriales</taxon>
        <taxon>Clostridiaceae</taxon>
        <taxon>Oceanirhabdus</taxon>
    </lineage>
</organism>
<dbReference type="Proteomes" id="UP001056429">
    <property type="component" value="Unassembled WGS sequence"/>
</dbReference>
<dbReference type="InterPro" id="IPR030910">
    <property type="entry name" value="SLAP_dom"/>
</dbReference>
<keyword evidence="2" id="KW-1185">Reference proteome</keyword>
<comment type="caution">
    <text evidence="1">The sequence shown here is derived from an EMBL/GenBank/DDBJ whole genome shotgun (WGS) entry which is preliminary data.</text>
</comment>
<reference evidence="1" key="2">
    <citation type="submission" date="2021-04" db="EMBL/GenBank/DDBJ databases">
        <authorList>
            <person name="Dong X."/>
        </authorList>
    </citation>
    <scope>NUCLEOTIDE SEQUENCE</scope>
    <source>
        <strain evidence="1">ZWT</strain>
    </source>
</reference>
<protein>
    <submittedName>
        <fullName evidence="1">SLAP domain-containing protein</fullName>
    </submittedName>
</protein>
<dbReference type="RefSeq" id="WP_250859305.1">
    <property type="nucleotide sequence ID" value="NZ_JAGSOJ010000002.1"/>
</dbReference>
<dbReference type="AlphaFoldDB" id="A0A9J6P166"/>
<gene>
    <name evidence="1" type="ORF">KDK92_11025</name>
</gene>
<name>A0A9J6P166_9CLOT</name>
<dbReference type="EMBL" id="JAGSOJ010000002">
    <property type="protein sequence ID" value="MCM1990267.1"/>
    <property type="molecule type" value="Genomic_DNA"/>
</dbReference>
<proteinExistence type="predicted"/>
<accession>A0A9J6P166</accession>